<protein>
    <submittedName>
        <fullName evidence="1">Uncharacterized protein</fullName>
    </submittedName>
</protein>
<evidence type="ECO:0000313" key="1">
    <source>
        <dbReference type="EMBL" id="EMS61875.1"/>
    </source>
</evidence>
<gene>
    <name evidence="1" type="ORF">TRIUR3_00297</name>
</gene>
<dbReference type="PANTHER" id="PTHR34483:SF2">
    <property type="entry name" value="OS09G0130700 PROTEIN"/>
    <property type="match status" value="1"/>
</dbReference>
<accession>M8AAY8</accession>
<reference evidence="1" key="1">
    <citation type="journal article" date="2013" name="Nature">
        <title>Draft genome of the wheat A-genome progenitor Triticum urartu.</title>
        <authorList>
            <person name="Ling H.Q."/>
            <person name="Zhao S."/>
            <person name="Liu D."/>
            <person name="Wang J."/>
            <person name="Sun H."/>
            <person name="Zhang C."/>
            <person name="Fan H."/>
            <person name="Li D."/>
            <person name="Dong L."/>
            <person name="Tao Y."/>
            <person name="Gao C."/>
            <person name="Wu H."/>
            <person name="Li Y."/>
            <person name="Cui Y."/>
            <person name="Guo X."/>
            <person name="Zheng S."/>
            <person name="Wang B."/>
            <person name="Yu K."/>
            <person name="Liang Q."/>
            <person name="Yang W."/>
            <person name="Lou X."/>
            <person name="Chen J."/>
            <person name="Feng M."/>
            <person name="Jian J."/>
            <person name="Zhang X."/>
            <person name="Luo G."/>
            <person name="Jiang Y."/>
            <person name="Liu J."/>
            <person name="Wang Z."/>
            <person name="Sha Y."/>
            <person name="Zhang B."/>
            <person name="Wu H."/>
            <person name="Tang D."/>
            <person name="Shen Q."/>
            <person name="Xue P."/>
            <person name="Zou S."/>
            <person name="Wang X."/>
            <person name="Liu X."/>
            <person name="Wang F."/>
            <person name="Yang Y."/>
            <person name="An X."/>
            <person name="Dong Z."/>
            <person name="Zhang K."/>
            <person name="Zhang X."/>
            <person name="Luo M.C."/>
            <person name="Dvorak J."/>
            <person name="Tong Y."/>
            <person name="Wang J."/>
            <person name="Yang H."/>
            <person name="Li Z."/>
            <person name="Wang D."/>
            <person name="Zhang A."/>
            <person name="Wang J."/>
        </authorList>
    </citation>
    <scope>NUCLEOTIDE SEQUENCE</scope>
</reference>
<dbReference type="EMBL" id="KD088954">
    <property type="protein sequence ID" value="EMS61875.1"/>
    <property type="molecule type" value="Genomic_DNA"/>
</dbReference>
<dbReference type="AlphaFoldDB" id="M8AAY8"/>
<dbReference type="PANTHER" id="PTHR34483">
    <property type="entry name" value="OS09G0129800 PROTEIN"/>
    <property type="match status" value="1"/>
</dbReference>
<name>M8AAY8_TRIUA</name>
<proteinExistence type="predicted"/>
<sequence>MVAAPAGPGGGGPSLSPCAGFVADSLILPTRNVRLFAPVLALVLAHTFLFLAVAVHFAHDLYGFLLPSAGVQLYSTVAATVFYHRGMEQQRRRDLAIPLMMKDMKLGGTPLNSLKLIKGATIA</sequence>
<organism evidence="1">
    <name type="scientific">Triticum urartu</name>
    <name type="common">Red wild einkorn</name>
    <name type="synonym">Crithodium urartu</name>
    <dbReference type="NCBI Taxonomy" id="4572"/>
    <lineage>
        <taxon>Eukaryota</taxon>
        <taxon>Viridiplantae</taxon>
        <taxon>Streptophyta</taxon>
        <taxon>Embryophyta</taxon>
        <taxon>Tracheophyta</taxon>
        <taxon>Spermatophyta</taxon>
        <taxon>Magnoliopsida</taxon>
        <taxon>Liliopsida</taxon>
        <taxon>Poales</taxon>
        <taxon>Poaceae</taxon>
        <taxon>BOP clade</taxon>
        <taxon>Pooideae</taxon>
        <taxon>Triticodae</taxon>
        <taxon>Triticeae</taxon>
        <taxon>Triticinae</taxon>
        <taxon>Triticum</taxon>
    </lineage>
</organism>